<evidence type="ECO:0000313" key="7">
    <source>
        <dbReference type="EMBL" id="NYD50528.1"/>
    </source>
</evidence>
<name>A0A7Y9JJD0_9ACTN</name>
<feature type="binding site" evidence="6">
    <location>
        <begin position="275"/>
        <end position="278"/>
    </location>
    <ligand>
        <name>ATP</name>
        <dbReference type="ChEBI" id="CHEBI:30616"/>
    </ligand>
</feature>
<dbReference type="NCBIfam" id="TIGR00904">
    <property type="entry name" value="mreB"/>
    <property type="match status" value="1"/>
</dbReference>
<organism evidence="7 8">
    <name type="scientific">Actinomadura luteofluorescens</name>
    <dbReference type="NCBI Taxonomy" id="46163"/>
    <lineage>
        <taxon>Bacteria</taxon>
        <taxon>Bacillati</taxon>
        <taxon>Actinomycetota</taxon>
        <taxon>Actinomycetes</taxon>
        <taxon>Streptosporangiales</taxon>
        <taxon>Thermomonosporaceae</taxon>
        <taxon>Actinomadura</taxon>
    </lineage>
</organism>
<evidence type="ECO:0000256" key="3">
    <source>
        <dbReference type="ARBA" id="ARBA00022840"/>
    </source>
</evidence>
<evidence type="ECO:0000256" key="4">
    <source>
        <dbReference type="ARBA" id="ARBA00022960"/>
    </source>
</evidence>
<dbReference type="CDD" id="cd10225">
    <property type="entry name" value="ASKHA_NBD_MreB-like"/>
    <property type="match status" value="1"/>
</dbReference>
<comment type="similarity">
    <text evidence="5 6">Belongs to the FtsA/MreB family.</text>
</comment>
<dbReference type="PANTHER" id="PTHR42749:SF1">
    <property type="entry name" value="CELL SHAPE-DETERMINING PROTEIN MREB"/>
    <property type="match status" value="1"/>
</dbReference>
<dbReference type="InterPro" id="IPR004753">
    <property type="entry name" value="MreB"/>
</dbReference>
<comment type="caution">
    <text evidence="7">The sequence shown here is derived from an EMBL/GenBank/DDBJ whole genome shotgun (WGS) entry which is preliminary data.</text>
</comment>
<dbReference type="InterPro" id="IPR043129">
    <property type="entry name" value="ATPase_NBD"/>
</dbReference>
<dbReference type="GO" id="GO:0008360">
    <property type="term" value="P:regulation of cell shape"/>
    <property type="evidence" value="ECO:0007669"/>
    <property type="project" value="UniProtKB-UniRule"/>
</dbReference>
<dbReference type="GO" id="GO:0005524">
    <property type="term" value="F:ATP binding"/>
    <property type="evidence" value="ECO:0007669"/>
    <property type="project" value="UniProtKB-KW"/>
</dbReference>
<protein>
    <recommendedName>
        <fullName evidence="6">Cell shape-determining protein MreB</fullName>
    </recommendedName>
</protein>
<evidence type="ECO:0000313" key="8">
    <source>
        <dbReference type="Proteomes" id="UP000529783"/>
    </source>
</evidence>
<accession>A0A7Y9JJD0</accession>
<dbReference type="AlphaFoldDB" id="A0A7Y9JJD0"/>
<dbReference type="HAMAP" id="MF_02207">
    <property type="entry name" value="MreB"/>
    <property type="match status" value="1"/>
</dbReference>
<dbReference type="EMBL" id="JACCBA010000001">
    <property type="protein sequence ID" value="NYD50528.1"/>
    <property type="molecule type" value="Genomic_DNA"/>
</dbReference>
<dbReference type="SUPFAM" id="SSF53067">
    <property type="entry name" value="Actin-like ATPase domain"/>
    <property type="match status" value="2"/>
</dbReference>
<dbReference type="InterPro" id="IPR056546">
    <property type="entry name" value="MreB_MamK-like"/>
</dbReference>
<feature type="binding site" evidence="6">
    <location>
        <begin position="227"/>
        <end position="229"/>
    </location>
    <ligand>
        <name>ATP</name>
        <dbReference type="ChEBI" id="CHEBI:30616"/>
    </ligand>
</feature>
<reference evidence="7 8" key="1">
    <citation type="submission" date="2020-07" db="EMBL/GenBank/DDBJ databases">
        <title>Sequencing the genomes of 1000 actinobacteria strains.</title>
        <authorList>
            <person name="Klenk H.-P."/>
        </authorList>
    </citation>
    <scope>NUCLEOTIDE SEQUENCE [LARGE SCALE GENOMIC DNA]</scope>
    <source>
        <strain evidence="7 8">DSM 40398</strain>
    </source>
</reference>
<dbReference type="Proteomes" id="UP000529783">
    <property type="component" value="Unassembled WGS sequence"/>
</dbReference>
<dbReference type="Pfam" id="PF06723">
    <property type="entry name" value="MreB_Mbl"/>
    <property type="match status" value="1"/>
</dbReference>
<dbReference type="PANTHER" id="PTHR42749">
    <property type="entry name" value="CELL SHAPE-DETERMINING PROTEIN MREB"/>
    <property type="match status" value="1"/>
</dbReference>
<evidence type="ECO:0000256" key="2">
    <source>
        <dbReference type="ARBA" id="ARBA00022741"/>
    </source>
</evidence>
<dbReference type="GO" id="GO:0000902">
    <property type="term" value="P:cell morphogenesis"/>
    <property type="evidence" value="ECO:0007669"/>
    <property type="project" value="InterPro"/>
</dbReference>
<dbReference type="PRINTS" id="PR01652">
    <property type="entry name" value="SHAPEPROTEIN"/>
</dbReference>
<comment type="subcellular location">
    <subcellularLocation>
        <location evidence="6">Cytoplasm</location>
    </subcellularLocation>
    <text evidence="6">Membrane-associated.</text>
</comment>
<comment type="function">
    <text evidence="6">Forms membrane-associated dynamic filaments that are essential for cell shape determination. Acts by regulating cell wall synthesis and cell elongation, and thus cell shape. A feedback loop between cell geometry and MreB localization may maintain elongated cell shape by targeting cell wall growth to regions of negative cell wall curvature.</text>
</comment>
<evidence type="ECO:0000256" key="5">
    <source>
        <dbReference type="ARBA" id="ARBA00023458"/>
    </source>
</evidence>
<dbReference type="Gene3D" id="3.30.420.40">
    <property type="match status" value="3"/>
</dbReference>
<evidence type="ECO:0000256" key="1">
    <source>
        <dbReference type="ARBA" id="ARBA00022490"/>
    </source>
</evidence>
<keyword evidence="2 6" id="KW-0547">Nucleotide-binding</keyword>
<keyword evidence="1 6" id="KW-0963">Cytoplasm</keyword>
<keyword evidence="8" id="KW-1185">Reference proteome</keyword>
<feature type="binding site" evidence="6">
    <location>
        <begin position="83"/>
        <end position="85"/>
    </location>
    <ligand>
        <name>ATP</name>
        <dbReference type="ChEBI" id="CHEBI:30616"/>
    </ligand>
</feature>
<feature type="binding site" evidence="6">
    <location>
        <begin position="356"/>
        <end position="359"/>
    </location>
    <ligand>
        <name>ATP</name>
        <dbReference type="ChEBI" id="CHEBI:30616"/>
    </ligand>
</feature>
<evidence type="ECO:0000256" key="6">
    <source>
        <dbReference type="HAMAP-Rule" id="MF_02207"/>
    </source>
</evidence>
<proteinExistence type="inferred from homology"/>
<keyword evidence="4 6" id="KW-0133">Cell shape</keyword>
<gene>
    <name evidence="6" type="primary">mreB</name>
    <name evidence="7" type="ORF">BJY14_006511</name>
</gene>
<dbReference type="NCBIfam" id="NF010539">
    <property type="entry name" value="PRK13927.1"/>
    <property type="match status" value="1"/>
</dbReference>
<keyword evidence="3 6" id="KW-0067">ATP-binding</keyword>
<comment type="subunit">
    <text evidence="6">Forms polymers.</text>
</comment>
<dbReference type="GO" id="GO:0005737">
    <property type="term" value="C:cytoplasm"/>
    <property type="evidence" value="ECO:0007669"/>
    <property type="project" value="UniProtKB-SubCell"/>
</dbReference>
<sequence length="409" mass="44130">MGAARPWPNVPPGQSAGFSLWKTGLVRTRFFRDARRGGDCPRRYAHVTMDAPLNTPVNHEGLPFFMGNKLSFLGRDMAVDLGTANTLVYVRGRGIVLNEPSVVAINTNTGKIVAVGIEAKRMIGRTPGNIVAVRPLKDGVIADFDVTERMLRYFIQKVHKRRHFAKPRIVVAVPSGITGVEQRAVKEAGYQAGARRVYIIEEPMAAAIGAGLPVYEPTGNMVVDIGGGTTEVAIISLGGIVTSQSVRVGGDELDQAVISFSKKEYSLMLGERTAEEIKMAIGSAYPGGEEEPHAEIRGRDLVSGLPKTVVISAEEVRRAIEEPVNAVVDAVKTTLDKCPPELSGDIMDRGIALTGGGALLKNLDERLREETGMPIHLVDNPLDSVVLGTGKCVEDFESLRQVLVPEPRH</sequence>